<keyword evidence="2" id="KW-0472">Membrane</keyword>
<protein>
    <submittedName>
        <fullName evidence="3">Uncharacterized protein</fullName>
    </submittedName>
</protein>
<feature type="region of interest" description="Disordered" evidence="1">
    <location>
        <begin position="51"/>
        <end position="82"/>
    </location>
</feature>
<reference evidence="3 4" key="1">
    <citation type="submission" date="2018-04" db="EMBL/GenBank/DDBJ databases">
        <title>Genomic Encyclopedia of Type Strains, Phase IV (KMG-IV): sequencing the most valuable type-strain genomes for metagenomic binning, comparative biology and taxonomic classification.</title>
        <authorList>
            <person name="Goeker M."/>
        </authorList>
    </citation>
    <scope>NUCLEOTIDE SEQUENCE [LARGE SCALE GENOMIC DNA]</scope>
    <source>
        <strain evidence="3 4">DSM 45771</strain>
    </source>
</reference>
<dbReference type="AlphaFoldDB" id="A0A2U1EWI6"/>
<evidence type="ECO:0000313" key="4">
    <source>
        <dbReference type="Proteomes" id="UP000245639"/>
    </source>
</evidence>
<name>A0A2U1EWI6_9PSEU</name>
<evidence type="ECO:0000256" key="1">
    <source>
        <dbReference type="SAM" id="MobiDB-lite"/>
    </source>
</evidence>
<proteinExistence type="predicted"/>
<feature type="transmembrane region" description="Helical" evidence="2">
    <location>
        <begin position="20"/>
        <end position="43"/>
    </location>
</feature>
<keyword evidence="4" id="KW-1185">Reference proteome</keyword>
<evidence type="ECO:0000256" key="2">
    <source>
        <dbReference type="SAM" id="Phobius"/>
    </source>
</evidence>
<dbReference type="OrthoDB" id="9952052at2"/>
<evidence type="ECO:0000313" key="3">
    <source>
        <dbReference type="EMBL" id="PVZ04288.1"/>
    </source>
</evidence>
<keyword evidence="2" id="KW-1133">Transmembrane helix</keyword>
<organism evidence="3 4">
    <name type="scientific">Actinomycetospora cinnamomea</name>
    <dbReference type="NCBI Taxonomy" id="663609"/>
    <lineage>
        <taxon>Bacteria</taxon>
        <taxon>Bacillati</taxon>
        <taxon>Actinomycetota</taxon>
        <taxon>Actinomycetes</taxon>
        <taxon>Pseudonocardiales</taxon>
        <taxon>Pseudonocardiaceae</taxon>
        <taxon>Actinomycetospora</taxon>
    </lineage>
</organism>
<accession>A0A2U1EWI6</accession>
<keyword evidence="2" id="KW-0812">Transmembrane</keyword>
<dbReference type="RefSeq" id="WP_116710696.1">
    <property type="nucleotide sequence ID" value="NZ_QEKW01000018.1"/>
</dbReference>
<feature type="compositionally biased region" description="Pro residues" evidence="1">
    <location>
        <begin position="57"/>
        <end position="74"/>
    </location>
</feature>
<gene>
    <name evidence="3" type="ORF">C8D89_11876</name>
</gene>
<dbReference type="Proteomes" id="UP000245639">
    <property type="component" value="Unassembled WGS sequence"/>
</dbReference>
<sequence length="177" mass="17253">MTASASTSAPTSGAGSARGPWIASAALAVAIVVAAGLAVVTLVTSSSAPAAEAPSVAPAPPADAPPSPTTPPGAPATADSAGRALPAAVATGVQGLYTALGTGDLAGVQSRYEPSTAVDAAPWSEVEPLMENPANREALLAALREPPERRAGGYRYSAGGARVGVDGQGRMTFLLLP</sequence>
<dbReference type="EMBL" id="QEKW01000018">
    <property type="protein sequence ID" value="PVZ04288.1"/>
    <property type="molecule type" value="Genomic_DNA"/>
</dbReference>
<comment type="caution">
    <text evidence="3">The sequence shown here is derived from an EMBL/GenBank/DDBJ whole genome shotgun (WGS) entry which is preliminary data.</text>
</comment>